<dbReference type="KEGG" id="pbap:Pla133_39160"/>
<dbReference type="Pfam" id="PF00383">
    <property type="entry name" value="dCMP_cyt_deam_1"/>
    <property type="match status" value="1"/>
</dbReference>
<dbReference type="GO" id="GO:0008270">
    <property type="term" value="F:zinc ion binding"/>
    <property type="evidence" value="ECO:0007669"/>
    <property type="project" value="UniProtKB-UniRule"/>
</dbReference>
<accession>A0A518BPA5</accession>
<feature type="domain" description="CMP/dCMP-type deaminase" evidence="10">
    <location>
        <begin position="37"/>
        <end position="164"/>
    </location>
</feature>
<dbReference type="GO" id="GO:0002100">
    <property type="term" value="P:tRNA wobble adenosine to inosine editing"/>
    <property type="evidence" value="ECO:0007669"/>
    <property type="project" value="UniProtKB-UniRule"/>
</dbReference>
<dbReference type="GO" id="GO:0052717">
    <property type="term" value="F:tRNA-specific adenosine-34 deaminase activity"/>
    <property type="evidence" value="ECO:0007669"/>
    <property type="project" value="UniProtKB-UniRule"/>
</dbReference>
<evidence type="ECO:0000256" key="3">
    <source>
        <dbReference type="ARBA" id="ARBA00022694"/>
    </source>
</evidence>
<keyword evidence="6 8" id="KW-0862">Zinc</keyword>
<sequence>MCASDDARPRDPFEGRGDASGATPGTSREDEPEGARDRDLHFMDLALAEARAAAAEDEVPIGAVLVRGDQILARAHNRTRALVDPTAHAEVLAIRAACRSSGDLRLPGTTLYTTVEPCFLCAGAISQARVARVVWAARDPKFGAAVSLGQVLTDPRLNHRAEVDEGLRAQDSAALLVGFFRRHREGLRERRRARRAGAAGGTVGADGADVGGNAAEDSPGESADR</sequence>
<dbReference type="PROSITE" id="PS51747">
    <property type="entry name" value="CYT_DCMP_DEAMINASES_2"/>
    <property type="match status" value="1"/>
</dbReference>
<dbReference type="SUPFAM" id="SSF53927">
    <property type="entry name" value="Cytidine deaminase-like"/>
    <property type="match status" value="1"/>
</dbReference>
<dbReference type="CDD" id="cd01285">
    <property type="entry name" value="nucleoside_deaminase"/>
    <property type="match status" value="1"/>
</dbReference>
<dbReference type="Proteomes" id="UP000316921">
    <property type="component" value="Chromosome"/>
</dbReference>
<comment type="catalytic activity">
    <reaction evidence="7 8">
        <text>adenosine(34) in tRNA + H2O + H(+) = inosine(34) in tRNA + NH4(+)</text>
        <dbReference type="Rhea" id="RHEA:43168"/>
        <dbReference type="Rhea" id="RHEA-COMP:10373"/>
        <dbReference type="Rhea" id="RHEA-COMP:10374"/>
        <dbReference type="ChEBI" id="CHEBI:15377"/>
        <dbReference type="ChEBI" id="CHEBI:15378"/>
        <dbReference type="ChEBI" id="CHEBI:28938"/>
        <dbReference type="ChEBI" id="CHEBI:74411"/>
        <dbReference type="ChEBI" id="CHEBI:82852"/>
        <dbReference type="EC" id="3.5.4.33"/>
    </reaction>
</comment>
<dbReference type="RefSeq" id="WP_145068136.1">
    <property type="nucleotide sequence ID" value="NZ_CP036287.1"/>
</dbReference>
<feature type="binding site" evidence="8">
    <location>
        <position position="118"/>
    </location>
    <ligand>
        <name>Zn(2+)</name>
        <dbReference type="ChEBI" id="CHEBI:29105"/>
        <note>catalytic</note>
    </ligand>
</feature>
<organism evidence="11 12">
    <name type="scientific">Engelhardtia mirabilis</name>
    <dbReference type="NCBI Taxonomy" id="2528011"/>
    <lineage>
        <taxon>Bacteria</taxon>
        <taxon>Pseudomonadati</taxon>
        <taxon>Planctomycetota</taxon>
        <taxon>Planctomycetia</taxon>
        <taxon>Planctomycetia incertae sedis</taxon>
        <taxon>Engelhardtia</taxon>
    </lineage>
</organism>
<dbReference type="InterPro" id="IPR002125">
    <property type="entry name" value="CMP_dCMP_dom"/>
</dbReference>
<evidence type="ECO:0000256" key="7">
    <source>
        <dbReference type="ARBA" id="ARBA00048045"/>
    </source>
</evidence>
<dbReference type="NCBIfam" id="NF008113">
    <property type="entry name" value="PRK10860.1"/>
    <property type="match status" value="1"/>
</dbReference>
<comment type="function">
    <text evidence="8">Catalyzes the deamination of adenosine to inosine at the wobble position 34 of tRNA(Arg2).</text>
</comment>
<dbReference type="EMBL" id="CP036287">
    <property type="protein sequence ID" value="QDU68811.1"/>
    <property type="molecule type" value="Genomic_DNA"/>
</dbReference>
<dbReference type="InterPro" id="IPR016193">
    <property type="entry name" value="Cytidine_deaminase-like"/>
</dbReference>
<feature type="binding site" evidence="8">
    <location>
        <position position="88"/>
    </location>
    <ligand>
        <name>Zn(2+)</name>
        <dbReference type="ChEBI" id="CHEBI:29105"/>
        <note>catalytic</note>
    </ligand>
</feature>
<feature type="binding site" evidence="8">
    <location>
        <position position="121"/>
    </location>
    <ligand>
        <name>Zn(2+)</name>
        <dbReference type="ChEBI" id="CHEBI:29105"/>
        <note>catalytic</note>
    </ligand>
</feature>
<dbReference type="InterPro" id="IPR028883">
    <property type="entry name" value="tRNA_aden_deaminase"/>
</dbReference>
<evidence type="ECO:0000256" key="2">
    <source>
        <dbReference type="ARBA" id="ARBA00011738"/>
    </source>
</evidence>
<dbReference type="AlphaFoldDB" id="A0A518BPA5"/>
<feature type="compositionally biased region" description="Basic and acidic residues" evidence="9">
    <location>
        <begin position="1"/>
        <end position="17"/>
    </location>
</feature>
<evidence type="ECO:0000256" key="8">
    <source>
        <dbReference type="HAMAP-Rule" id="MF_00972"/>
    </source>
</evidence>
<dbReference type="EC" id="3.5.4.33" evidence="8"/>
<evidence type="ECO:0000313" key="12">
    <source>
        <dbReference type="Proteomes" id="UP000316921"/>
    </source>
</evidence>
<dbReference type="HAMAP" id="MF_00972">
    <property type="entry name" value="tRNA_aden_deaminase"/>
    <property type="match status" value="1"/>
</dbReference>
<dbReference type="InterPro" id="IPR016192">
    <property type="entry name" value="APOBEC/CMP_deaminase_Zn-bd"/>
</dbReference>
<evidence type="ECO:0000256" key="5">
    <source>
        <dbReference type="ARBA" id="ARBA00022801"/>
    </source>
</evidence>
<keyword evidence="4 8" id="KW-0479">Metal-binding</keyword>
<dbReference type="Gene3D" id="3.40.140.10">
    <property type="entry name" value="Cytidine Deaminase, domain 2"/>
    <property type="match status" value="1"/>
</dbReference>
<keyword evidence="12" id="KW-1185">Reference proteome</keyword>
<evidence type="ECO:0000259" key="10">
    <source>
        <dbReference type="PROSITE" id="PS51747"/>
    </source>
</evidence>
<evidence type="ECO:0000256" key="1">
    <source>
        <dbReference type="ARBA" id="ARBA00010669"/>
    </source>
</evidence>
<dbReference type="PANTHER" id="PTHR11079">
    <property type="entry name" value="CYTOSINE DEAMINASE FAMILY MEMBER"/>
    <property type="match status" value="1"/>
</dbReference>
<feature type="active site" description="Proton donor" evidence="8">
    <location>
        <position position="90"/>
    </location>
</feature>
<feature type="region of interest" description="Disordered" evidence="9">
    <location>
        <begin position="1"/>
        <end position="35"/>
    </location>
</feature>
<gene>
    <name evidence="11" type="primary">tadA_2</name>
    <name evidence="8" type="synonym">tadA</name>
    <name evidence="11" type="ORF">Pla133_39160</name>
</gene>
<protein>
    <recommendedName>
        <fullName evidence="8">tRNA-specific adenosine deaminase</fullName>
        <ecNumber evidence="8">3.5.4.33</ecNumber>
    </recommendedName>
</protein>
<keyword evidence="3 8" id="KW-0819">tRNA processing</keyword>
<feature type="region of interest" description="Disordered" evidence="9">
    <location>
        <begin position="190"/>
        <end position="225"/>
    </location>
</feature>
<comment type="similarity">
    <text evidence="1">Belongs to the cytidine and deoxycytidylate deaminase family. ADAT2 subfamily.</text>
</comment>
<evidence type="ECO:0000256" key="4">
    <source>
        <dbReference type="ARBA" id="ARBA00022723"/>
    </source>
</evidence>
<evidence type="ECO:0000256" key="9">
    <source>
        <dbReference type="SAM" id="MobiDB-lite"/>
    </source>
</evidence>
<proteinExistence type="inferred from homology"/>
<name>A0A518BPA5_9BACT</name>
<dbReference type="PANTHER" id="PTHR11079:SF202">
    <property type="entry name" value="TRNA-SPECIFIC ADENOSINE DEAMINASE"/>
    <property type="match status" value="1"/>
</dbReference>
<evidence type="ECO:0000313" key="11">
    <source>
        <dbReference type="EMBL" id="QDU68811.1"/>
    </source>
</evidence>
<reference evidence="11 12" key="1">
    <citation type="submission" date="2019-02" db="EMBL/GenBank/DDBJ databases">
        <title>Deep-cultivation of Planctomycetes and their phenomic and genomic characterization uncovers novel biology.</title>
        <authorList>
            <person name="Wiegand S."/>
            <person name="Jogler M."/>
            <person name="Boedeker C."/>
            <person name="Pinto D."/>
            <person name="Vollmers J."/>
            <person name="Rivas-Marin E."/>
            <person name="Kohn T."/>
            <person name="Peeters S.H."/>
            <person name="Heuer A."/>
            <person name="Rast P."/>
            <person name="Oberbeckmann S."/>
            <person name="Bunk B."/>
            <person name="Jeske O."/>
            <person name="Meyerdierks A."/>
            <person name="Storesund J.E."/>
            <person name="Kallscheuer N."/>
            <person name="Luecker S."/>
            <person name="Lage O.M."/>
            <person name="Pohl T."/>
            <person name="Merkel B.J."/>
            <person name="Hornburger P."/>
            <person name="Mueller R.-W."/>
            <person name="Bruemmer F."/>
            <person name="Labrenz M."/>
            <person name="Spormann A.M."/>
            <person name="Op den Camp H."/>
            <person name="Overmann J."/>
            <person name="Amann R."/>
            <person name="Jetten M.S.M."/>
            <person name="Mascher T."/>
            <person name="Medema M.H."/>
            <person name="Devos D.P."/>
            <person name="Kaster A.-K."/>
            <person name="Ovreas L."/>
            <person name="Rohde M."/>
            <person name="Galperin M.Y."/>
            <person name="Jogler C."/>
        </authorList>
    </citation>
    <scope>NUCLEOTIDE SEQUENCE [LARGE SCALE GENOMIC DNA]</scope>
    <source>
        <strain evidence="11 12">Pla133</strain>
    </source>
</reference>
<comment type="subunit">
    <text evidence="2 8">Homodimer.</text>
</comment>
<evidence type="ECO:0000256" key="6">
    <source>
        <dbReference type="ARBA" id="ARBA00022833"/>
    </source>
</evidence>
<feature type="compositionally biased region" description="Low complexity" evidence="9">
    <location>
        <begin position="205"/>
        <end position="215"/>
    </location>
</feature>
<comment type="cofactor">
    <cofactor evidence="8">
        <name>Zn(2+)</name>
        <dbReference type="ChEBI" id="CHEBI:29105"/>
    </cofactor>
    <text evidence="8">Binds 1 zinc ion per subunit.</text>
</comment>
<dbReference type="PROSITE" id="PS00903">
    <property type="entry name" value="CYT_DCMP_DEAMINASES_1"/>
    <property type="match status" value="1"/>
</dbReference>
<keyword evidence="5 8" id="KW-0378">Hydrolase</keyword>